<dbReference type="Proteomes" id="UP000198897">
    <property type="component" value="Unassembled WGS sequence"/>
</dbReference>
<sequence length="46" mass="5448">MSDKTRLENQIEETREQMYTAFMNEAAFRDILIISQQLDGLLNKLE</sequence>
<keyword evidence="2" id="KW-1185">Reference proteome</keyword>
<dbReference type="OrthoDB" id="2973540at2"/>
<accession>A0A1I2SKT6</accession>
<proteinExistence type="predicted"/>
<reference evidence="2" key="1">
    <citation type="submission" date="2016-10" db="EMBL/GenBank/DDBJ databases">
        <authorList>
            <person name="Varghese N."/>
            <person name="Submissions S."/>
        </authorList>
    </citation>
    <scope>NUCLEOTIDE SEQUENCE [LARGE SCALE GENOMIC DNA]</scope>
    <source>
        <strain evidence="2">FP5</strain>
    </source>
</reference>
<dbReference type="InterPro" id="IPR036638">
    <property type="entry name" value="HLH_DNA-bd_sf"/>
</dbReference>
<dbReference type="GO" id="GO:0046983">
    <property type="term" value="F:protein dimerization activity"/>
    <property type="evidence" value="ECO:0007669"/>
    <property type="project" value="InterPro"/>
</dbReference>
<dbReference type="AlphaFoldDB" id="A0A1I2SKT6"/>
<organism evidence="1 2">
    <name type="scientific">Halobacillus alkaliphilus</name>
    <dbReference type="NCBI Taxonomy" id="396056"/>
    <lineage>
        <taxon>Bacteria</taxon>
        <taxon>Bacillati</taxon>
        <taxon>Bacillota</taxon>
        <taxon>Bacilli</taxon>
        <taxon>Bacillales</taxon>
        <taxon>Bacillaceae</taxon>
        <taxon>Halobacillus</taxon>
    </lineage>
</organism>
<dbReference type="SUPFAM" id="SSF140500">
    <property type="entry name" value="BAS1536-like"/>
    <property type="match status" value="1"/>
</dbReference>
<name>A0A1I2SKT6_9BACI</name>
<dbReference type="InterPro" id="IPR018540">
    <property type="entry name" value="Spo0E-like"/>
</dbReference>
<evidence type="ECO:0000313" key="2">
    <source>
        <dbReference type="Proteomes" id="UP000198897"/>
    </source>
</evidence>
<dbReference type="RefSeq" id="WP_089754338.1">
    <property type="nucleotide sequence ID" value="NZ_FOOG01000052.1"/>
</dbReference>
<dbReference type="InterPro" id="IPR037208">
    <property type="entry name" value="Spo0E-like_sf"/>
</dbReference>
<dbReference type="Pfam" id="PF09388">
    <property type="entry name" value="SpoOE-like"/>
    <property type="match status" value="1"/>
</dbReference>
<dbReference type="Gene3D" id="4.10.280.10">
    <property type="entry name" value="Helix-loop-helix DNA-binding domain"/>
    <property type="match status" value="1"/>
</dbReference>
<evidence type="ECO:0000313" key="1">
    <source>
        <dbReference type="EMBL" id="SFG53133.1"/>
    </source>
</evidence>
<dbReference type="GO" id="GO:0043937">
    <property type="term" value="P:regulation of sporulation"/>
    <property type="evidence" value="ECO:0007669"/>
    <property type="project" value="InterPro"/>
</dbReference>
<gene>
    <name evidence="1" type="ORF">SAMN05216353_15218</name>
</gene>
<protein>
    <submittedName>
        <fullName evidence="1">Spo0E like sporulation regulatory protein</fullName>
    </submittedName>
</protein>
<dbReference type="EMBL" id="FOOG01000052">
    <property type="protein sequence ID" value="SFG53133.1"/>
    <property type="molecule type" value="Genomic_DNA"/>
</dbReference>